<dbReference type="InterPro" id="IPR051806">
    <property type="entry name" value="HAD-like_SPP"/>
</dbReference>
<dbReference type="PROSITE" id="PS01228">
    <property type="entry name" value="COF_1"/>
    <property type="match status" value="1"/>
</dbReference>
<evidence type="ECO:0000313" key="2">
    <source>
        <dbReference type="Proteomes" id="UP000759443"/>
    </source>
</evidence>
<reference evidence="1 2" key="1">
    <citation type="submission" date="2021-03" db="EMBL/GenBank/DDBJ databases">
        <title>Genomic Encyclopedia of Type Strains, Phase IV (KMG-IV): sequencing the most valuable type-strain genomes for metagenomic binning, comparative biology and taxonomic classification.</title>
        <authorList>
            <person name="Goeker M."/>
        </authorList>
    </citation>
    <scope>NUCLEOTIDE SEQUENCE [LARGE SCALE GENOMIC DNA]</scope>
    <source>
        <strain evidence="1 2">DSM 21600</strain>
    </source>
</reference>
<gene>
    <name evidence="1" type="ORF">J2Z17_004827</name>
</gene>
<dbReference type="NCBIfam" id="TIGR01509">
    <property type="entry name" value="HAD-SF-IA-v3"/>
    <property type="match status" value="1"/>
</dbReference>
<comment type="caution">
    <text evidence="1">The sequence shown here is derived from an EMBL/GenBank/DDBJ whole genome shotgun (WGS) entry which is preliminary data.</text>
</comment>
<dbReference type="Gene3D" id="3.40.50.1000">
    <property type="entry name" value="HAD superfamily/HAD-like"/>
    <property type="match status" value="1"/>
</dbReference>
<dbReference type="InterPro" id="IPR036412">
    <property type="entry name" value="HAD-like_sf"/>
</dbReference>
<dbReference type="Proteomes" id="UP000759443">
    <property type="component" value="Unassembled WGS sequence"/>
</dbReference>
<dbReference type="SFLD" id="SFLDS00003">
    <property type="entry name" value="Haloacid_Dehalogenase"/>
    <property type="match status" value="1"/>
</dbReference>
<dbReference type="PANTHER" id="PTHR43481">
    <property type="entry name" value="FRUCTOSE-1-PHOSPHATE PHOSPHATASE"/>
    <property type="match status" value="1"/>
</dbReference>
<name>A0ABS4E5Y9_9HYPH</name>
<keyword evidence="1" id="KW-0378">Hydrolase</keyword>
<dbReference type="InterPro" id="IPR023198">
    <property type="entry name" value="PGP-like_dom2"/>
</dbReference>
<sequence length="218" mass="23140">MSEIFDARFDAFLFDMDGTILTSIVSAERAWSTWARRFDLDLDSFLPTIHGRRAIETIAAQNLPGINVEAEAALLLQLEMDDVEGIAPIGGAADFLAALPADKWALVTSAPKTLALKRLEAAGLPVPPMMVTADDVTTGKPAPDCFLMGAERLGVDPKSCLVFEDADAGIKAGEAAGSSVLVITETHHKVVDHGHPSIVNYDGIRPVFDGGKLSLSKG</sequence>
<dbReference type="PANTHER" id="PTHR43481:SF4">
    <property type="entry name" value="GLYCEROL-1-PHOSPHATE PHOSPHOHYDROLASE 1-RELATED"/>
    <property type="match status" value="1"/>
</dbReference>
<proteinExistence type="predicted"/>
<dbReference type="SFLD" id="SFLDG01129">
    <property type="entry name" value="C1.5:_HAD__Beta-PGM__Phosphata"/>
    <property type="match status" value="1"/>
</dbReference>
<organism evidence="1 2">
    <name type="scientific">Rhizobium halophytocola</name>
    <dbReference type="NCBI Taxonomy" id="735519"/>
    <lineage>
        <taxon>Bacteria</taxon>
        <taxon>Pseudomonadati</taxon>
        <taxon>Pseudomonadota</taxon>
        <taxon>Alphaproteobacteria</taxon>
        <taxon>Hyphomicrobiales</taxon>
        <taxon>Rhizobiaceae</taxon>
        <taxon>Rhizobium/Agrobacterium group</taxon>
        <taxon>Rhizobium</taxon>
    </lineage>
</organism>
<accession>A0ABS4E5Y9</accession>
<dbReference type="EMBL" id="JAGGJU010000017">
    <property type="protein sequence ID" value="MBP1853366.1"/>
    <property type="molecule type" value="Genomic_DNA"/>
</dbReference>
<dbReference type="EC" id="3.1.3.23" evidence="1"/>
<dbReference type="Gene3D" id="1.10.150.240">
    <property type="entry name" value="Putative phosphatase, domain 2"/>
    <property type="match status" value="1"/>
</dbReference>
<dbReference type="InterPro" id="IPR006439">
    <property type="entry name" value="HAD-SF_hydro_IA"/>
</dbReference>
<protein>
    <submittedName>
        <fullName evidence="1">Sugar-phosphatase</fullName>
        <ecNumber evidence="1">3.1.3.23</ecNumber>
    </submittedName>
</protein>
<dbReference type="Pfam" id="PF00702">
    <property type="entry name" value="Hydrolase"/>
    <property type="match status" value="1"/>
</dbReference>
<dbReference type="InterPro" id="IPR023214">
    <property type="entry name" value="HAD_sf"/>
</dbReference>
<evidence type="ECO:0000313" key="1">
    <source>
        <dbReference type="EMBL" id="MBP1853366.1"/>
    </source>
</evidence>
<dbReference type="SUPFAM" id="SSF56784">
    <property type="entry name" value="HAD-like"/>
    <property type="match status" value="1"/>
</dbReference>
<keyword evidence="2" id="KW-1185">Reference proteome</keyword>
<dbReference type="RefSeq" id="WP_209949127.1">
    <property type="nucleotide sequence ID" value="NZ_JAGGJU010000017.1"/>
</dbReference>
<dbReference type="GO" id="GO:0050308">
    <property type="term" value="F:sugar-phosphatase activity"/>
    <property type="evidence" value="ECO:0007669"/>
    <property type="project" value="UniProtKB-EC"/>
</dbReference>